<name>A0A0A9X736_LYGHE</name>
<evidence type="ECO:0000313" key="3">
    <source>
        <dbReference type="EMBL" id="JAG16532.1"/>
    </source>
</evidence>
<keyword evidence="3" id="KW-0238">DNA-binding</keyword>
<dbReference type="Pfam" id="PF07898">
    <property type="entry name" value="DUF1676"/>
    <property type="match status" value="1"/>
</dbReference>
<keyword evidence="1" id="KW-1133">Transmembrane helix</keyword>
<feature type="signal peptide" evidence="2">
    <location>
        <begin position="1"/>
        <end position="19"/>
    </location>
</feature>
<evidence type="ECO:0000256" key="2">
    <source>
        <dbReference type="SAM" id="SignalP"/>
    </source>
</evidence>
<keyword evidence="1" id="KW-0472">Membrane</keyword>
<dbReference type="GO" id="GO:0003677">
    <property type="term" value="F:DNA binding"/>
    <property type="evidence" value="ECO:0007669"/>
    <property type="project" value="UniProtKB-KW"/>
</dbReference>
<gene>
    <name evidence="3" type="primary">hup</name>
    <name evidence="3" type="ORF">CM83_10979</name>
</gene>
<reference evidence="3" key="1">
    <citation type="journal article" date="2014" name="PLoS ONE">
        <title>Transcriptome-Based Identification of ABC Transporters in the Western Tarnished Plant Bug Lygus hesperus.</title>
        <authorList>
            <person name="Hull J.J."/>
            <person name="Chaney K."/>
            <person name="Geib S.M."/>
            <person name="Fabrick J.A."/>
            <person name="Brent C.S."/>
            <person name="Walsh D."/>
            <person name="Lavine L.C."/>
        </authorList>
    </citation>
    <scope>NUCLEOTIDE SEQUENCE</scope>
</reference>
<keyword evidence="1" id="KW-0812">Transmembrane</keyword>
<dbReference type="InterPro" id="IPR012464">
    <property type="entry name" value="DUF1676"/>
</dbReference>
<dbReference type="AlphaFoldDB" id="A0A0A9X736"/>
<dbReference type="PANTHER" id="PTHR21879">
    <property type="entry name" value="FI03362P-RELATED-RELATED"/>
    <property type="match status" value="1"/>
</dbReference>
<reference evidence="3" key="2">
    <citation type="submission" date="2014-07" db="EMBL/GenBank/DDBJ databases">
        <authorList>
            <person name="Hull J."/>
        </authorList>
    </citation>
    <scope>NUCLEOTIDE SEQUENCE</scope>
</reference>
<feature type="transmembrane region" description="Helical" evidence="1">
    <location>
        <begin position="150"/>
        <end position="176"/>
    </location>
</feature>
<accession>A0A0A9X736</accession>
<evidence type="ECO:0000256" key="1">
    <source>
        <dbReference type="SAM" id="Phobius"/>
    </source>
</evidence>
<feature type="chain" id="PRO_5002054238" evidence="2">
    <location>
        <begin position="20"/>
        <end position="236"/>
    </location>
</feature>
<keyword evidence="2" id="KW-0732">Signal</keyword>
<dbReference type="PANTHER" id="PTHR21879:SF8">
    <property type="entry name" value="OSIRIS 23"/>
    <property type="match status" value="1"/>
</dbReference>
<protein>
    <submittedName>
        <fullName evidence="3">DNA-binding protein HU</fullName>
    </submittedName>
</protein>
<dbReference type="EMBL" id="GBHO01027072">
    <property type="protein sequence ID" value="JAG16532.1"/>
    <property type="molecule type" value="Transcribed_RNA"/>
</dbReference>
<organism evidence="3">
    <name type="scientific">Lygus hesperus</name>
    <name type="common">Western plant bug</name>
    <dbReference type="NCBI Taxonomy" id="30085"/>
    <lineage>
        <taxon>Eukaryota</taxon>
        <taxon>Metazoa</taxon>
        <taxon>Ecdysozoa</taxon>
        <taxon>Arthropoda</taxon>
        <taxon>Hexapoda</taxon>
        <taxon>Insecta</taxon>
        <taxon>Pterygota</taxon>
        <taxon>Neoptera</taxon>
        <taxon>Paraneoptera</taxon>
        <taxon>Hemiptera</taxon>
        <taxon>Heteroptera</taxon>
        <taxon>Panheteroptera</taxon>
        <taxon>Cimicomorpha</taxon>
        <taxon>Miridae</taxon>
        <taxon>Mirini</taxon>
        <taxon>Lygus</taxon>
    </lineage>
</organism>
<sequence length="236" mass="26903">MLRFFKFVAFMCFASLSNANPWVDEIVKTGQRTLVQCRRNTGVFEKAEEDLGESVIRLKDCLRSAFVDSLDELVASPEIPISDYVSLVSSNSSARESKGRADPDDDLLTTVTNKMYAILDTHSIKLSLSPFEDTEAESQVEGRRRRFRRMFPMIVAGFMLMAAFVVPLGFQFMAMIGGKALLLSKLAFFSALYSGYRRVTTDLDFHHHHPEPFHHHAGFHHRQDNVQPQTYQFVRS</sequence>
<dbReference type="GO" id="GO:0016020">
    <property type="term" value="C:membrane"/>
    <property type="evidence" value="ECO:0007669"/>
    <property type="project" value="TreeGrafter"/>
</dbReference>
<proteinExistence type="predicted"/>